<reference evidence="1" key="1">
    <citation type="journal article" date="2014" name="Nat. Commun.">
        <title>The emerging biofuel crop Camelina sativa retains a highly undifferentiated hexaploid genome structure.</title>
        <authorList>
            <person name="Kagale S."/>
            <person name="Koh C."/>
            <person name="Nixon J."/>
            <person name="Bollina V."/>
            <person name="Clarke W.E."/>
            <person name="Tuteja R."/>
            <person name="Spillane C."/>
            <person name="Robinson S.J."/>
            <person name="Links M.G."/>
            <person name="Clarke C."/>
            <person name="Higgins E.E."/>
            <person name="Huebert T."/>
            <person name="Sharpe A.G."/>
            <person name="Parkin I.A."/>
        </authorList>
    </citation>
    <scope>NUCLEOTIDE SEQUENCE [LARGE SCALE GENOMIC DNA]</scope>
    <source>
        <strain evidence="1">cv. DH55</strain>
    </source>
</reference>
<evidence type="ECO:0000313" key="1">
    <source>
        <dbReference type="Proteomes" id="UP000694864"/>
    </source>
</evidence>
<reference evidence="2" key="2">
    <citation type="submission" date="2025-08" db="UniProtKB">
        <authorList>
            <consortium name="RefSeq"/>
        </authorList>
    </citation>
    <scope>IDENTIFICATION</scope>
    <source>
        <tissue evidence="2">Leaf</tissue>
    </source>
</reference>
<dbReference type="Pfam" id="PF07723">
    <property type="entry name" value="LRR_2"/>
    <property type="match status" value="1"/>
</dbReference>
<evidence type="ECO:0000313" key="2">
    <source>
        <dbReference type="RefSeq" id="XP_010445830.1"/>
    </source>
</evidence>
<dbReference type="RefSeq" id="XP_010445830.1">
    <property type="nucleotide sequence ID" value="XM_010447528.1"/>
</dbReference>
<accession>A0ABM0UT01</accession>
<dbReference type="SUPFAM" id="SSF52047">
    <property type="entry name" value="RNI-like"/>
    <property type="match status" value="1"/>
</dbReference>
<dbReference type="PANTHER" id="PTHR31900:SF33">
    <property type="entry name" value="PROTEIN WITH RNI-LIKE_FBD-LIKE DOMAIN"/>
    <property type="match status" value="1"/>
</dbReference>
<name>A0ABM0UT01_CAMSA</name>
<dbReference type="PANTHER" id="PTHR31900">
    <property type="entry name" value="F-BOX/RNI SUPERFAMILY PROTEIN-RELATED"/>
    <property type="match status" value="1"/>
</dbReference>
<dbReference type="InterPro" id="IPR013101">
    <property type="entry name" value="LRR_PRU1-like"/>
</dbReference>
<dbReference type="Proteomes" id="UP000694864">
    <property type="component" value="Chromosome 11"/>
</dbReference>
<proteinExistence type="predicted"/>
<dbReference type="InterPro" id="IPR050232">
    <property type="entry name" value="FBL13/AtMIF1-like"/>
</dbReference>
<dbReference type="GeneID" id="104728569"/>
<protein>
    <submittedName>
        <fullName evidence="2">F-box/FBD/LRR-repeat protein At5g44950</fullName>
    </submittedName>
</protein>
<gene>
    <name evidence="2" type="primary">LOC104728569</name>
</gene>
<sequence>MTVSDYFPVHEEVFETFMEKFMEFNLGSHLQKFKIKNDHVIHNVCSDWIATAIERGVRHLDVQAKNSLFVIDFMPMNNHQNKTLVTLKLANVGLIENQDIVVSLPCLKVMYLDNISYGNDCPLGAENLISGCPILEDLTVVRIYYEDLETFPLLRVKSPTLKTFRHMFNWGISTTYFLVEIDAPCTR</sequence>
<keyword evidence="1" id="KW-1185">Reference proteome</keyword>
<organism evidence="1 2">
    <name type="scientific">Camelina sativa</name>
    <name type="common">False flax</name>
    <name type="synonym">Myagrum sativum</name>
    <dbReference type="NCBI Taxonomy" id="90675"/>
    <lineage>
        <taxon>Eukaryota</taxon>
        <taxon>Viridiplantae</taxon>
        <taxon>Streptophyta</taxon>
        <taxon>Embryophyta</taxon>
        <taxon>Tracheophyta</taxon>
        <taxon>Spermatophyta</taxon>
        <taxon>Magnoliopsida</taxon>
        <taxon>eudicotyledons</taxon>
        <taxon>Gunneridae</taxon>
        <taxon>Pentapetalae</taxon>
        <taxon>rosids</taxon>
        <taxon>malvids</taxon>
        <taxon>Brassicales</taxon>
        <taxon>Brassicaceae</taxon>
        <taxon>Camelineae</taxon>
        <taxon>Camelina</taxon>
    </lineage>
</organism>